<dbReference type="Gramene" id="mRNA:HanXRQr2_Chr10g0445041">
    <property type="protein sequence ID" value="mRNA:HanXRQr2_Chr10g0445041"/>
    <property type="gene ID" value="HanXRQr2_Chr10g0445041"/>
</dbReference>
<comment type="caution">
    <text evidence="3">The sequence shown here is derived from an EMBL/GenBank/DDBJ whole genome shotgun (WGS) entry which is preliminary data.</text>
</comment>
<dbReference type="GO" id="GO:0006952">
    <property type="term" value="P:defense response"/>
    <property type="evidence" value="ECO:0007669"/>
    <property type="project" value="UniProtKB-ARBA"/>
</dbReference>
<dbReference type="InterPro" id="IPR050715">
    <property type="entry name" value="LRR-SigEffector_domain"/>
</dbReference>
<keyword evidence="4" id="KW-1185">Reference proteome</keyword>
<dbReference type="EMBL" id="MNCJ02000325">
    <property type="protein sequence ID" value="KAF5786781.1"/>
    <property type="molecule type" value="Genomic_DNA"/>
</dbReference>
<dbReference type="InterPro" id="IPR032675">
    <property type="entry name" value="LRR_dom_sf"/>
</dbReference>
<dbReference type="Pfam" id="PF13855">
    <property type="entry name" value="LRR_8"/>
    <property type="match status" value="1"/>
</dbReference>
<dbReference type="InterPro" id="IPR001611">
    <property type="entry name" value="Leu-rich_rpt"/>
</dbReference>
<sequence>MPPLAPSSLETFSDIAFQCLHNSRERRPTGSFLVKKLEIALEFQEHPHKQLTDVVGTYLKDTHVNELSKDKGLRSGLQSSTILEPRIVDSGREDLELTLMELIEVFSKKGTKDLNLQNKLKDQIEWLPDSVGKLSSLSTLDLSENRLIALPSTISGLSSLTKLDLHANKIIELPKIFWLSSQFGVS</sequence>
<reference evidence="3" key="1">
    <citation type="journal article" date="2017" name="Nature">
        <title>The sunflower genome provides insights into oil metabolism, flowering and Asterid evolution.</title>
        <authorList>
            <person name="Badouin H."/>
            <person name="Gouzy J."/>
            <person name="Grassa C.J."/>
            <person name="Murat F."/>
            <person name="Staton S.E."/>
            <person name="Cottret L."/>
            <person name="Lelandais-Briere C."/>
            <person name="Owens G.L."/>
            <person name="Carrere S."/>
            <person name="Mayjonade B."/>
            <person name="Legrand L."/>
            <person name="Gill N."/>
            <person name="Kane N.C."/>
            <person name="Bowers J.E."/>
            <person name="Hubner S."/>
            <person name="Bellec A."/>
            <person name="Berard A."/>
            <person name="Berges H."/>
            <person name="Blanchet N."/>
            <person name="Boniface M.C."/>
            <person name="Brunel D."/>
            <person name="Catrice O."/>
            <person name="Chaidir N."/>
            <person name="Claudel C."/>
            <person name="Donnadieu C."/>
            <person name="Faraut T."/>
            <person name="Fievet G."/>
            <person name="Helmstetter N."/>
            <person name="King M."/>
            <person name="Knapp S.J."/>
            <person name="Lai Z."/>
            <person name="Le Paslier M.C."/>
            <person name="Lippi Y."/>
            <person name="Lorenzon L."/>
            <person name="Mandel J.R."/>
            <person name="Marage G."/>
            <person name="Marchand G."/>
            <person name="Marquand E."/>
            <person name="Bret-Mestries E."/>
            <person name="Morien E."/>
            <person name="Nambeesan S."/>
            <person name="Nguyen T."/>
            <person name="Pegot-Espagnet P."/>
            <person name="Pouilly N."/>
            <person name="Raftis F."/>
            <person name="Sallet E."/>
            <person name="Schiex T."/>
            <person name="Thomas J."/>
            <person name="Vandecasteele C."/>
            <person name="Vares D."/>
            <person name="Vear F."/>
            <person name="Vautrin S."/>
            <person name="Crespi M."/>
            <person name="Mangin B."/>
            <person name="Burke J.M."/>
            <person name="Salse J."/>
            <person name="Munos S."/>
            <person name="Vincourt P."/>
            <person name="Rieseberg L.H."/>
            <person name="Langlade N.B."/>
        </authorList>
    </citation>
    <scope>NUCLEOTIDE SEQUENCE</scope>
    <source>
        <tissue evidence="3">Leaves</tissue>
    </source>
</reference>
<evidence type="ECO:0000313" key="3">
    <source>
        <dbReference type="EMBL" id="KAF5786781.1"/>
    </source>
</evidence>
<dbReference type="AlphaFoldDB" id="A0A9K3HYW8"/>
<evidence type="ECO:0000256" key="1">
    <source>
        <dbReference type="ARBA" id="ARBA00022614"/>
    </source>
</evidence>
<reference evidence="3" key="2">
    <citation type="submission" date="2020-06" db="EMBL/GenBank/DDBJ databases">
        <title>Helianthus annuus Genome sequencing and assembly Release 2.</title>
        <authorList>
            <person name="Gouzy J."/>
            <person name="Langlade N."/>
            <person name="Munos S."/>
        </authorList>
    </citation>
    <scope>NUCLEOTIDE SEQUENCE</scope>
    <source>
        <tissue evidence="3">Leaves</tissue>
    </source>
</reference>
<gene>
    <name evidence="3" type="ORF">HanXRQr2_Chr10g0445041</name>
</gene>
<dbReference type="PROSITE" id="PS51450">
    <property type="entry name" value="LRR"/>
    <property type="match status" value="1"/>
</dbReference>
<dbReference type="Proteomes" id="UP000215914">
    <property type="component" value="Unassembled WGS sequence"/>
</dbReference>
<dbReference type="Gene3D" id="3.80.10.10">
    <property type="entry name" value="Ribonuclease Inhibitor"/>
    <property type="match status" value="1"/>
</dbReference>
<dbReference type="PANTHER" id="PTHR45752">
    <property type="entry name" value="LEUCINE-RICH REPEAT-CONTAINING"/>
    <property type="match status" value="1"/>
</dbReference>
<proteinExistence type="predicted"/>
<name>A0A9K3HYW8_HELAN</name>
<protein>
    <submittedName>
        <fullName evidence="3">Leucine-rich repeat domain superfamily</fullName>
    </submittedName>
</protein>
<dbReference type="SUPFAM" id="SSF52058">
    <property type="entry name" value="L domain-like"/>
    <property type="match status" value="1"/>
</dbReference>
<accession>A0A9K3HYW8</accession>
<keyword evidence="1" id="KW-0433">Leucine-rich repeat</keyword>
<keyword evidence="2" id="KW-0677">Repeat</keyword>
<dbReference type="PANTHER" id="PTHR45752:SF195">
    <property type="entry name" value="LEUCINE-RICH REPEAT (LRR) FAMILY PROTEIN-RELATED"/>
    <property type="match status" value="1"/>
</dbReference>
<dbReference type="PRINTS" id="PR00019">
    <property type="entry name" value="LEURICHRPT"/>
</dbReference>
<evidence type="ECO:0000256" key="2">
    <source>
        <dbReference type="ARBA" id="ARBA00022737"/>
    </source>
</evidence>
<dbReference type="SMART" id="SM00369">
    <property type="entry name" value="LRR_TYP"/>
    <property type="match status" value="2"/>
</dbReference>
<evidence type="ECO:0000313" key="4">
    <source>
        <dbReference type="Proteomes" id="UP000215914"/>
    </source>
</evidence>
<organism evidence="3 4">
    <name type="scientific">Helianthus annuus</name>
    <name type="common">Common sunflower</name>
    <dbReference type="NCBI Taxonomy" id="4232"/>
    <lineage>
        <taxon>Eukaryota</taxon>
        <taxon>Viridiplantae</taxon>
        <taxon>Streptophyta</taxon>
        <taxon>Embryophyta</taxon>
        <taxon>Tracheophyta</taxon>
        <taxon>Spermatophyta</taxon>
        <taxon>Magnoliopsida</taxon>
        <taxon>eudicotyledons</taxon>
        <taxon>Gunneridae</taxon>
        <taxon>Pentapetalae</taxon>
        <taxon>asterids</taxon>
        <taxon>campanulids</taxon>
        <taxon>Asterales</taxon>
        <taxon>Asteraceae</taxon>
        <taxon>Asteroideae</taxon>
        <taxon>Heliantheae alliance</taxon>
        <taxon>Heliantheae</taxon>
        <taxon>Helianthus</taxon>
    </lineage>
</organism>
<dbReference type="GO" id="GO:0051707">
    <property type="term" value="P:response to other organism"/>
    <property type="evidence" value="ECO:0007669"/>
    <property type="project" value="UniProtKB-ARBA"/>
</dbReference>
<dbReference type="InterPro" id="IPR003591">
    <property type="entry name" value="Leu-rich_rpt_typical-subtyp"/>
</dbReference>